<accession>A0A2P2N002</accession>
<proteinExistence type="predicted"/>
<sequence length="128" mass="14318">MQKGKDQGTKLIGLFLLTSFLATVIHFSLKHPFSSSQTSSDHNSKPTSKLIFVASSIGLLIAAATHSHLRKVRDRKIIPQLRPSKAGRAEKLERFPHYVGNVFFHTPFGREPLSPFVCVCTLNFPFLQ</sequence>
<feature type="transmembrane region" description="Helical" evidence="1">
    <location>
        <begin position="12"/>
        <end position="29"/>
    </location>
</feature>
<evidence type="ECO:0000313" key="2">
    <source>
        <dbReference type="EMBL" id="MBX35768.1"/>
    </source>
</evidence>
<feature type="transmembrane region" description="Helical" evidence="1">
    <location>
        <begin position="49"/>
        <end position="69"/>
    </location>
</feature>
<keyword evidence="1" id="KW-0472">Membrane</keyword>
<evidence type="ECO:0008006" key="3">
    <source>
        <dbReference type="Google" id="ProtNLM"/>
    </source>
</evidence>
<evidence type="ECO:0000256" key="1">
    <source>
        <dbReference type="SAM" id="Phobius"/>
    </source>
</evidence>
<organism evidence="2">
    <name type="scientific">Rhizophora mucronata</name>
    <name type="common">Asiatic mangrove</name>
    <dbReference type="NCBI Taxonomy" id="61149"/>
    <lineage>
        <taxon>Eukaryota</taxon>
        <taxon>Viridiplantae</taxon>
        <taxon>Streptophyta</taxon>
        <taxon>Embryophyta</taxon>
        <taxon>Tracheophyta</taxon>
        <taxon>Spermatophyta</taxon>
        <taxon>Magnoliopsida</taxon>
        <taxon>eudicotyledons</taxon>
        <taxon>Gunneridae</taxon>
        <taxon>Pentapetalae</taxon>
        <taxon>rosids</taxon>
        <taxon>fabids</taxon>
        <taxon>Malpighiales</taxon>
        <taxon>Rhizophoraceae</taxon>
        <taxon>Rhizophora</taxon>
    </lineage>
</organism>
<keyword evidence="1" id="KW-1133">Transmembrane helix</keyword>
<dbReference type="AlphaFoldDB" id="A0A2P2N002"/>
<protein>
    <recommendedName>
        <fullName evidence="3">Transmembrane protein</fullName>
    </recommendedName>
</protein>
<dbReference type="EMBL" id="GGEC01055284">
    <property type="protein sequence ID" value="MBX35768.1"/>
    <property type="molecule type" value="Transcribed_RNA"/>
</dbReference>
<name>A0A2P2N002_RHIMU</name>
<reference evidence="2" key="1">
    <citation type="submission" date="2018-02" db="EMBL/GenBank/DDBJ databases">
        <title>Rhizophora mucronata_Transcriptome.</title>
        <authorList>
            <person name="Meera S.P."/>
            <person name="Sreeshan A."/>
            <person name="Augustine A."/>
        </authorList>
    </citation>
    <scope>NUCLEOTIDE SEQUENCE</scope>
    <source>
        <tissue evidence="2">Leaf</tissue>
    </source>
</reference>
<keyword evidence="1" id="KW-0812">Transmembrane</keyword>